<reference evidence="2" key="1">
    <citation type="submission" date="2021-04" db="EMBL/GenBank/DDBJ databases">
        <authorList>
            <consortium name="Molecular Ecology Group"/>
        </authorList>
    </citation>
    <scope>NUCLEOTIDE SEQUENCE</scope>
</reference>
<dbReference type="PANTHER" id="PTHR35270">
    <property type="entry name" value="FUSELESS, ISOFORM A"/>
    <property type="match status" value="1"/>
</dbReference>
<evidence type="ECO:0000313" key="2">
    <source>
        <dbReference type="EMBL" id="CAG5117066.1"/>
    </source>
</evidence>
<organism evidence="2 3">
    <name type="scientific">Candidula unifasciata</name>
    <dbReference type="NCBI Taxonomy" id="100452"/>
    <lineage>
        <taxon>Eukaryota</taxon>
        <taxon>Metazoa</taxon>
        <taxon>Spiralia</taxon>
        <taxon>Lophotrochozoa</taxon>
        <taxon>Mollusca</taxon>
        <taxon>Gastropoda</taxon>
        <taxon>Heterobranchia</taxon>
        <taxon>Euthyneura</taxon>
        <taxon>Panpulmonata</taxon>
        <taxon>Eupulmonata</taxon>
        <taxon>Stylommatophora</taxon>
        <taxon>Helicina</taxon>
        <taxon>Helicoidea</taxon>
        <taxon>Geomitridae</taxon>
        <taxon>Candidula</taxon>
    </lineage>
</organism>
<keyword evidence="3" id="KW-1185">Reference proteome</keyword>
<feature type="transmembrane region" description="Helical" evidence="1">
    <location>
        <begin position="57"/>
        <end position="77"/>
    </location>
</feature>
<gene>
    <name evidence="2" type="ORF">CUNI_LOCUS2624</name>
</gene>
<feature type="transmembrane region" description="Helical" evidence="1">
    <location>
        <begin position="12"/>
        <end position="37"/>
    </location>
</feature>
<comment type="caution">
    <text evidence="2">The sequence shown here is derived from an EMBL/GenBank/DDBJ whole genome shotgun (WGS) entry which is preliminary data.</text>
</comment>
<dbReference type="AlphaFoldDB" id="A0A8S3YS71"/>
<dbReference type="InterPro" id="IPR032751">
    <property type="entry name" value="Fuseless"/>
</dbReference>
<dbReference type="Pfam" id="PF15993">
    <property type="entry name" value="Fuseless"/>
    <property type="match status" value="1"/>
</dbReference>
<accession>A0A8S3YS71</accession>
<sequence length="141" mass="15831">RPTLELTRTLYATNWLVMLLIQDLVAVVYSVVCITYWRGLWVLLDLYTPLRPNSLYIAHSVSFIVLAVCLTANSLLVRNVDRDGREGVVFDVRYVATMIQTLLHKKAVAVHLEEAKCPGTNHIPLDKSPAGSKLWEILAGN</sequence>
<dbReference type="PANTHER" id="PTHR35270:SF2">
    <property type="entry name" value="FUSELESS, ISOFORM A"/>
    <property type="match status" value="1"/>
</dbReference>
<proteinExistence type="predicted"/>
<keyword evidence="1" id="KW-1133">Transmembrane helix</keyword>
<dbReference type="Proteomes" id="UP000678393">
    <property type="component" value="Unassembled WGS sequence"/>
</dbReference>
<evidence type="ECO:0000256" key="1">
    <source>
        <dbReference type="SAM" id="Phobius"/>
    </source>
</evidence>
<evidence type="ECO:0000313" key="3">
    <source>
        <dbReference type="Proteomes" id="UP000678393"/>
    </source>
</evidence>
<name>A0A8S3YS71_9EUPU</name>
<feature type="non-terminal residue" evidence="2">
    <location>
        <position position="141"/>
    </location>
</feature>
<keyword evidence="1" id="KW-0472">Membrane</keyword>
<keyword evidence="1" id="KW-0812">Transmembrane</keyword>
<protein>
    <submittedName>
        <fullName evidence="2">Uncharacterized protein</fullName>
    </submittedName>
</protein>
<dbReference type="OrthoDB" id="45313at2759"/>
<dbReference type="EMBL" id="CAJHNH020000342">
    <property type="protein sequence ID" value="CAG5117066.1"/>
    <property type="molecule type" value="Genomic_DNA"/>
</dbReference>